<dbReference type="RefSeq" id="WP_149731228.1">
    <property type="nucleotide sequence ID" value="NZ_FMXB01000004.1"/>
</dbReference>
<dbReference type="OrthoDB" id="75874at2157"/>
<accession>A0A1G5VGU9</accession>
<gene>
    <name evidence="1" type="ORF">SAMN02910315_00597</name>
</gene>
<organism evidence="1 2">
    <name type="scientific">Methanobrevibacter millerae</name>
    <dbReference type="NCBI Taxonomy" id="230361"/>
    <lineage>
        <taxon>Archaea</taxon>
        <taxon>Methanobacteriati</taxon>
        <taxon>Methanobacteriota</taxon>
        <taxon>Methanomada group</taxon>
        <taxon>Methanobacteria</taxon>
        <taxon>Methanobacteriales</taxon>
        <taxon>Methanobacteriaceae</taxon>
        <taxon>Methanobrevibacter</taxon>
    </lineage>
</organism>
<proteinExistence type="predicted"/>
<name>A0A1G5VGU9_9EURY</name>
<sequence>MPEDYTDEEKLFINFLNYYSNYHMAAYRIAENNNHETILPTDRGRNRFEMYALDEICKSCQCFKHQDYESRPKTTDAIWYKKHDDKFFIFLIEFKGDYLCKHSNKCSLIDILDTLKQKNEALNHELTGEINQLKKIVGKYSDKMLNGLAVKPLETVTIALPLIYEEYYNKNKENNIEHLDISNFLKNSKIIYRVVSISENYTPNRWRSRGNAYRCSNVTPIACTKYAEAENDDEPIKSYEDSLKAFHRRYLDAGIIQSADFIENTEFNNFIINCLE</sequence>
<keyword evidence="2" id="KW-1185">Reference proteome</keyword>
<evidence type="ECO:0000313" key="1">
    <source>
        <dbReference type="EMBL" id="SDA45092.1"/>
    </source>
</evidence>
<dbReference type="Proteomes" id="UP000323439">
    <property type="component" value="Unassembled WGS sequence"/>
</dbReference>
<dbReference type="AlphaFoldDB" id="A0A1G5VGU9"/>
<protein>
    <submittedName>
        <fullName evidence="1">Uncharacterized protein</fullName>
    </submittedName>
</protein>
<dbReference type="EMBL" id="FMXB01000004">
    <property type="protein sequence ID" value="SDA45092.1"/>
    <property type="molecule type" value="Genomic_DNA"/>
</dbReference>
<reference evidence="1 2" key="1">
    <citation type="submission" date="2016-10" db="EMBL/GenBank/DDBJ databases">
        <authorList>
            <person name="Varghese N."/>
            <person name="Submissions S."/>
        </authorList>
    </citation>
    <scope>NUCLEOTIDE SEQUENCE [LARGE SCALE GENOMIC DNA]</scope>
    <source>
        <strain evidence="1 2">DSM 16643</strain>
    </source>
</reference>
<evidence type="ECO:0000313" key="2">
    <source>
        <dbReference type="Proteomes" id="UP000323439"/>
    </source>
</evidence>